<dbReference type="PANTHER" id="PTHR45138">
    <property type="entry name" value="REGULATORY COMPONENTS OF SENSORY TRANSDUCTION SYSTEM"/>
    <property type="match status" value="1"/>
</dbReference>
<dbReference type="OrthoDB" id="9772835at2"/>
<dbReference type="Proteomes" id="UP000308901">
    <property type="component" value="Unassembled WGS sequence"/>
</dbReference>
<dbReference type="InterPro" id="IPR050469">
    <property type="entry name" value="Diguanylate_Cyclase"/>
</dbReference>
<dbReference type="InterPro" id="IPR029787">
    <property type="entry name" value="Nucleotide_cyclase"/>
</dbReference>
<dbReference type="AlphaFoldDB" id="A0A5R8XX86"/>
<proteinExistence type="predicted"/>
<dbReference type="PROSITE" id="PS50887">
    <property type="entry name" value="GGDEF"/>
    <property type="match status" value="1"/>
</dbReference>
<evidence type="ECO:0000259" key="3">
    <source>
        <dbReference type="PROSITE" id="PS50887"/>
    </source>
</evidence>
<comment type="caution">
    <text evidence="4">The sequence shown here is derived from an EMBL/GenBank/DDBJ whole genome shotgun (WGS) entry which is preliminary data.</text>
</comment>
<name>A0A5R8XX86_9BACT</name>
<organism evidence="4 5">
    <name type="scientific">Arcobacter arenosus</name>
    <dbReference type="NCBI Taxonomy" id="2576037"/>
    <lineage>
        <taxon>Bacteria</taxon>
        <taxon>Pseudomonadati</taxon>
        <taxon>Campylobacterota</taxon>
        <taxon>Epsilonproteobacteria</taxon>
        <taxon>Campylobacterales</taxon>
        <taxon>Arcobacteraceae</taxon>
        <taxon>Arcobacter</taxon>
    </lineage>
</organism>
<protein>
    <recommendedName>
        <fullName evidence="1">diguanylate cyclase</fullName>
        <ecNumber evidence="1">2.7.7.65</ecNumber>
    </recommendedName>
</protein>
<dbReference type="GO" id="GO:0052621">
    <property type="term" value="F:diguanylate cyclase activity"/>
    <property type="evidence" value="ECO:0007669"/>
    <property type="project" value="UniProtKB-EC"/>
</dbReference>
<dbReference type="EC" id="2.7.7.65" evidence="1"/>
<comment type="catalytic activity">
    <reaction evidence="2">
        <text>2 GTP = 3',3'-c-di-GMP + 2 diphosphate</text>
        <dbReference type="Rhea" id="RHEA:24898"/>
        <dbReference type="ChEBI" id="CHEBI:33019"/>
        <dbReference type="ChEBI" id="CHEBI:37565"/>
        <dbReference type="ChEBI" id="CHEBI:58805"/>
        <dbReference type="EC" id="2.7.7.65"/>
    </reaction>
</comment>
<dbReference type="SUPFAM" id="SSF55073">
    <property type="entry name" value="Nucleotide cyclase"/>
    <property type="match status" value="1"/>
</dbReference>
<dbReference type="NCBIfam" id="TIGR00254">
    <property type="entry name" value="GGDEF"/>
    <property type="match status" value="1"/>
</dbReference>
<evidence type="ECO:0000313" key="5">
    <source>
        <dbReference type="Proteomes" id="UP000308901"/>
    </source>
</evidence>
<dbReference type="Pfam" id="PF00990">
    <property type="entry name" value="GGDEF"/>
    <property type="match status" value="1"/>
</dbReference>
<sequence length="279" mass="32791">MYKISVDKELFKNIQFKKTKILEKATSLYWKRELLEPRIENDKIKYTIRQLDKLKITNGLGDDKPQLIIECEKVDYSFKKDLFEFYLGKILEQKNTDIQEDYKDSLIKQLLREKAALEDDMNKDHLTQVYNRRKMEADLDLFINQNNSDLLCTVFIDADRFKGINDNFGHDAGDRVLIYLAKKLQKYAKILNGEVYRYGGEEFVILCFIKKSELISKLNDLRAEIKAQRIYHKIRDISVTVSMGISFFSECKSKDEMLIKADKGVYKAKSNGRDRVEFG</sequence>
<evidence type="ECO:0000256" key="2">
    <source>
        <dbReference type="ARBA" id="ARBA00034247"/>
    </source>
</evidence>
<dbReference type="CDD" id="cd01949">
    <property type="entry name" value="GGDEF"/>
    <property type="match status" value="1"/>
</dbReference>
<evidence type="ECO:0000313" key="4">
    <source>
        <dbReference type="EMBL" id="TLP35769.1"/>
    </source>
</evidence>
<dbReference type="SMART" id="SM00267">
    <property type="entry name" value="GGDEF"/>
    <property type="match status" value="1"/>
</dbReference>
<reference evidence="4 5" key="1">
    <citation type="submission" date="2019-05" db="EMBL/GenBank/DDBJ databases">
        <title>Arcobacter sp. nov., isolated from sea sediment.</title>
        <authorList>
            <person name="Kim W."/>
        </authorList>
    </citation>
    <scope>NUCLEOTIDE SEQUENCE [LARGE SCALE GENOMIC DNA]</scope>
    <source>
        <strain evidence="4 5">CAU 1517</strain>
    </source>
</reference>
<dbReference type="PANTHER" id="PTHR45138:SF9">
    <property type="entry name" value="DIGUANYLATE CYCLASE DGCM-RELATED"/>
    <property type="match status" value="1"/>
</dbReference>
<dbReference type="Gene3D" id="3.30.70.270">
    <property type="match status" value="1"/>
</dbReference>
<evidence type="ECO:0000256" key="1">
    <source>
        <dbReference type="ARBA" id="ARBA00012528"/>
    </source>
</evidence>
<dbReference type="InterPro" id="IPR000160">
    <property type="entry name" value="GGDEF_dom"/>
</dbReference>
<dbReference type="InterPro" id="IPR043128">
    <property type="entry name" value="Rev_trsase/Diguanyl_cyclase"/>
</dbReference>
<dbReference type="RefSeq" id="WP_138153615.1">
    <property type="nucleotide sequence ID" value="NZ_CBDDKQ010000004.1"/>
</dbReference>
<keyword evidence="5" id="KW-1185">Reference proteome</keyword>
<accession>A0A5R8XX86</accession>
<feature type="domain" description="GGDEF" evidence="3">
    <location>
        <begin position="149"/>
        <end position="279"/>
    </location>
</feature>
<dbReference type="EMBL" id="VANU01000007">
    <property type="protein sequence ID" value="TLP35769.1"/>
    <property type="molecule type" value="Genomic_DNA"/>
</dbReference>
<gene>
    <name evidence="4" type="ORF">FDK22_14020</name>
</gene>